<evidence type="ECO:0000256" key="1">
    <source>
        <dbReference type="SAM" id="MobiDB-lite"/>
    </source>
</evidence>
<sequence>MIFKTCFAGCSSAAHLPLYPLCFFDQSLINYLCFSFTHSNTLRFQFFAFGSLLRFFFFAPRHTVASSSSLRDILSVLRIRCASVAQAHRSAPKRRRKKAKHRRRSEKPNQNAEGCKELKSLCGYLKQSLRKLAGCQNNKSVKKQN</sequence>
<accession>A0A2U8GHT6</accession>
<organism evidence="2">
    <name type="scientific">Pediastrum angulosum</name>
    <dbReference type="NCBI Taxonomy" id="271408"/>
    <lineage>
        <taxon>Eukaryota</taxon>
        <taxon>Viridiplantae</taxon>
        <taxon>Chlorophyta</taxon>
        <taxon>core chlorophytes</taxon>
        <taxon>Chlorophyceae</taxon>
        <taxon>CS clade</taxon>
        <taxon>Sphaeropleales</taxon>
        <taxon>Hydrodictyaceae</taxon>
        <taxon>Pediastrum</taxon>
    </lineage>
</organism>
<feature type="region of interest" description="Disordered" evidence="1">
    <location>
        <begin position="87"/>
        <end position="112"/>
    </location>
</feature>
<reference evidence="2" key="1">
    <citation type="journal article" date="2018" name="Am. J. Bot.">
        <title>Organellar phylogenomics inform systematics in the green algal family Hydrodictyaceae (Chlorophyceae) and provide clues to the complex evolutionary history of plastid genomes in the green algal tree of life.</title>
        <authorList>
            <person name="McManus H.A."/>
            <person name="Fucikova K."/>
            <person name="Lewis P.O."/>
            <person name="Lewis L.A."/>
            <person name="Karol K.G."/>
        </authorList>
    </citation>
    <scope>NUCLEOTIDE SEQUENCE</scope>
</reference>
<feature type="compositionally biased region" description="Basic residues" evidence="1">
    <location>
        <begin position="90"/>
        <end position="105"/>
    </location>
</feature>
<dbReference type="EMBL" id="MF276978">
    <property type="protein sequence ID" value="AWI68247.1"/>
    <property type="molecule type" value="Genomic_DNA"/>
</dbReference>
<protein>
    <submittedName>
        <fullName evidence="2">Uncharacterized protein</fullName>
    </submittedName>
</protein>
<geneLocation type="chloroplast" evidence="2"/>
<keyword evidence="2" id="KW-0934">Plastid</keyword>
<proteinExistence type="predicted"/>
<name>A0A2U8GHT6_9CHLO</name>
<keyword evidence="2" id="KW-0150">Chloroplast</keyword>
<dbReference type="AlphaFoldDB" id="A0A2U8GHT6"/>
<evidence type="ECO:0000313" key="2">
    <source>
        <dbReference type="EMBL" id="AWI68247.1"/>
    </source>
</evidence>